<reference evidence="2 3" key="1">
    <citation type="submission" date="2016-12" db="EMBL/GenBank/DDBJ databases">
        <title>Trade-off between light-utilization and light-protection in marine flavobacteria.</title>
        <authorList>
            <person name="Kumagai Y."/>
            <person name="Yoshizawa S."/>
            <person name="Kogure K."/>
            <person name="Iwasaki W."/>
        </authorList>
    </citation>
    <scope>NUCLEOTIDE SEQUENCE [LARGE SCALE GENOMIC DNA]</scope>
    <source>
        <strain evidence="2 3">NBRC 108759</strain>
    </source>
</reference>
<evidence type="ECO:0000259" key="1">
    <source>
        <dbReference type="Pfam" id="PF13470"/>
    </source>
</evidence>
<proteinExistence type="predicted"/>
<protein>
    <submittedName>
        <fullName evidence="2">Twitching motility protein PilT</fullName>
    </submittedName>
</protein>
<dbReference type="OrthoDB" id="1148871at2"/>
<dbReference type="AlphaFoldDB" id="A0A2S7WKZ3"/>
<dbReference type="RefSeq" id="WP_105014861.1">
    <property type="nucleotide sequence ID" value="NZ_MSCN01000001.1"/>
</dbReference>
<gene>
    <name evidence="2" type="ORF">BTO18_03315</name>
</gene>
<dbReference type="EMBL" id="MSCN01000001">
    <property type="protein sequence ID" value="PQJ78277.1"/>
    <property type="molecule type" value="Genomic_DNA"/>
</dbReference>
<name>A0A2S7WKZ3_9FLAO</name>
<evidence type="ECO:0000313" key="2">
    <source>
        <dbReference type="EMBL" id="PQJ78277.1"/>
    </source>
</evidence>
<comment type="caution">
    <text evidence="2">The sequence shown here is derived from an EMBL/GenBank/DDBJ whole genome shotgun (WGS) entry which is preliminary data.</text>
</comment>
<sequence length="138" mass="15606">MVTLFIDTNIVVDLLLERAPFYKAAEDIFSLSDKGNVNLIISALTVPNTHYLISKLKSKELANQAISKFKVLVTIISLSDKIIELALSDDKFPDFEDGLQYYSAIDANCDYIITRDLKDFKHSRLPVMTAENYILSIQ</sequence>
<dbReference type="Gene3D" id="3.40.50.1010">
    <property type="entry name" value="5'-nuclease"/>
    <property type="match status" value="1"/>
</dbReference>
<keyword evidence="3" id="KW-1185">Reference proteome</keyword>
<evidence type="ECO:0000313" key="3">
    <source>
        <dbReference type="Proteomes" id="UP000238882"/>
    </source>
</evidence>
<dbReference type="InterPro" id="IPR029060">
    <property type="entry name" value="PIN-like_dom_sf"/>
</dbReference>
<dbReference type="Proteomes" id="UP000238882">
    <property type="component" value="Unassembled WGS sequence"/>
</dbReference>
<organism evidence="2 3">
    <name type="scientific">Polaribacter porphyrae</name>
    <dbReference type="NCBI Taxonomy" id="1137780"/>
    <lineage>
        <taxon>Bacteria</taxon>
        <taxon>Pseudomonadati</taxon>
        <taxon>Bacteroidota</taxon>
        <taxon>Flavobacteriia</taxon>
        <taxon>Flavobacteriales</taxon>
        <taxon>Flavobacteriaceae</taxon>
    </lineage>
</organism>
<dbReference type="SUPFAM" id="SSF88723">
    <property type="entry name" value="PIN domain-like"/>
    <property type="match status" value="1"/>
</dbReference>
<accession>A0A2S7WKZ3</accession>
<dbReference type="CDD" id="cd09854">
    <property type="entry name" value="PIN_VapC-like"/>
    <property type="match status" value="1"/>
</dbReference>
<dbReference type="InterPro" id="IPR002716">
    <property type="entry name" value="PIN_dom"/>
</dbReference>
<feature type="domain" description="PIN" evidence="1">
    <location>
        <begin position="4"/>
        <end position="117"/>
    </location>
</feature>
<dbReference type="Pfam" id="PF13470">
    <property type="entry name" value="PIN_3"/>
    <property type="match status" value="1"/>
</dbReference>